<evidence type="ECO:0000313" key="2">
    <source>
        <dbReference type="Proteomes" id="UP001172386"/>
    </source>
</evidence>
<proteinExistence type="predicted"/>
<name>A0ACC3AG36_9EURO</name>
<reference evidence="1" key="1">
    <citation type="submission" date="2022-10" db="EMBL/GenBank/DDBJ databases">
        <title>Culturing micro-colonial fungi from biological soil crusts in the Mojave desert and describing Neophaeococcomyces mojavensis, and introducing the new genera and species Taxawa tesnikishii.</title>
        <authorList>
            <person name="Kurbessoian T."/>
            <person name="Stajich J.E."/>
        </authorList>
    </citation>
    <scope>NUCLEOTIDE SEQUENCE</scope>
    <source>
        <strain evidence="1">JES_112</strain>
    </source>
</reference>
<protein>
    <submittedName>
        <fullName evidence="1">Uncharacterized protein</fullName>
    </submittedName>
</protein>
<sequence length="114" mass="12978">MELRPEALLGVFASGPIFDPVYNKDDSMEAVIDGIEDHMEQFKERQLSQQKELIGQQGHITARQKAFAEQHNQLEGGTRAVTTCETINATVQRIKSRQAASCQQVEQYNLPFWR</sequence>
<gene>
    <name evidence="1" type="ORF">H2198_001880</name>
</gene>
<accession>A0ACC3AG36</accession>
<comment type="caution">
    <text evidence="1">The sequence shown here is derived from an EMBL/GenBank/DDBJ whole genome shotgun (WGS) entry which is preliminary data.</text>
</comment>
<evidence type="ECO:0000313" key="1">
    <source>
        <dbReference type="EMBL" id="KAJ9661500.1"/>
    </source>
</evidence>
<organism evidence="1 2">
    <name type="scientific">Neophaeococcomyces mojaviensis</name>
    <dbReference type="NCBI Taxonomy" id="3383035"/>
    <lineage>
        <taxon>Eukaryota</taxon>
        <taxon>Fungi</taxon>
        <taxon>Dikarya</taxon>
        <taxon>Ascomycota</taxon>
        <taxon>Pezizomycotina</taxon>
        <taxon>Eurotiomycetes</taxon>
        <taxon>Chaetothyriomycetidae</taxon>
        <taxon>Chaetothyriales</taxon>
        <taxon>Chaetothyriales incertae sedis</taxon>
        <taxon>Neophaeococcomyces</taxon>
    </lineage>
</organism>
<dbReference type="Proteomes" id="UP001172386">
    <property type="component" value="Unassembled WGS sequence"/>
</dbReference>
<dbReference type="EMBL" id="JAPDRQ010000022">
    <property type="protein sequence ID" value="KAJ9661500.1"/>
    <property type="molecule type" value="Genomic_DNA"/>
</dbReference>
<keyword evidence="2" id="KW-1185">Reference proteome</keyword>